<comment type="caution">
    <text evidence="2">The sequence shown here is derived from an EMBL/GenBank/DDBJ whole genome shotgun (WGS) entry which is preliminary data.</text>
</comment>
<dbReference type="AlphaFoldDB" id="A0A9P9D0X2"/>
<protein>
    <submittedName>
        <fullName evidence="2">Uncharacterized protein</fullName>
    </submittedName>
</protein>
<organism evidence="2 3">
    <name type="scientific">Dendryphion nanum</name>
    <dbReference type="NCBI Taxonomy" id="256645"/>
    <lineage>
        <taxon>Eukaryota</taxon>
        <taxon>Fungi</taxon>
        <taxon>Dikarya</taxon>
        <taxon>Ascomycota</taxon>
        <taxon>Pezizomycotina</taxon>
        <taxon>Dothideomycetes</taxon>
        <taxon>Pleosporomycetidae</taxon>
        <taxon>Pleosporales</taxon>
        <taxon>Torulaceae</taxon>
        <taxon>Dendryphion</taxon>
    </lineage>
</organism>
<proteinExistence type="predicted"/>
<keyword evidence="3" id="KW-1185">Reference proteome</keyword>
<evidence type="ECO:0000313" key="3">
    <source>
        <dbReference type="Proteomes" id="UP000700596"/>
    </source>
</evidence>
<name>A0A9P9D0X2_9PLEO</name>
<feature type="chain" id="PRO_5040515519" evidence="1">
    <location>
        <begin position="16"/>
        <end position="185"/>
    </location>
</feature>
<sequence length="185" mass="20426">MGGGHCFIILLSSLAAPLRHSPRNILVRSPDDSLSVISRHTVHSLSCLLCVALPSFLRWKFGSGLCQQPTLHEAGSCQRGQHLLYYFFGSRGSSSIADLAGQWSSTINWFVTFDANITTEDSTAVSAMGDLSAYVFGPQDWTSILLRNIWDGTRVWNVLSLQAELGGVQGAWHICINGWRTWELE</sequence>
<evidence type="ECO:0000256" key="1">
    <source>
        <dbReference type="SAM" id="SignalP"/>
    </source>
</evidence>
<keyword evidence="1" id="KW-0732">Signal</keyword>
<dbReference type="Proteomes" id="UP000700596">
    <property type="component" value="Unassembled WGS sequence"/>
</dbReference>
<evidence type="ECO:0000313" key="2">
    <source>
        <dbReference type="EMBL" id="KAH7110589.1"/>
    </source>
</evidence>
<dbReference type="EMBL" id="JAGMWT010000027">
    <property type="protein sequence ID" value="KAH7110589.1"/>
    <property type="molecule type" value="Genomic_DNA"/>
</dbReference>
<accession>A0A9P9D0X2</accession>
<reference evidence="2" key="1">
    <citation type="journal article" date="2021" name="Nat. Commun.">
        <title>Genetic determinants of endophytism in the Arabidopsis root mycobiome.</title>
        <authorList>
            <person name="Mesny F."/>
            <person name="Miyauchi S."/>
            <person name="Thiergart T."/>
            <person name="Pickel B."/>
            <person name="Atanasova L."/>
            <person name="Karlsson M."/>
            <person name="Huettel B."/>
            <person name="Barry K.W."/>
            <person name="Haridas S."/>
            <person name="Chen C."/>
            <person name="Bauer D."/>
            <person name="Andreopoulos W."/>
            <person name="Pangilinan J."/>
            <person name="LaButti K."/>
            <person name="Riley R."/>
            <person name="Lipzen A."/>
            <person name="Clum A."/>
            <person name="Drula E."/>
            <person name="Henrissat B."/>
            <person name="Kohler A."/>
            <person name="Grigoriev I.V."/>
            <person name="Martin F.M."/>
            <person name="Hacquard S."/>
        </authorList>
    </citation>
    <scope>NUCLEOTIDE SEQUENCE</scope>
    <source>
        <strain evidence="2">MPI-CAGE-CH-0243</strain>
    </source>
</reference>
<feature type="signal peptide" evidence="1">
    <location>
        <begin position="1"/>
        <end position="15"/>
    </location>
</feature>
<gene>
    <name evidence="2" type="ORF">B0J11DRAFT_204840</name>
</gene>